<dbReference type="STRING" id="84698.SAMN04488528_10056"/>
<keyword evidence="5 8" id="KW-0460">Magnesium</keyword>
<comment type="cofactor">
    <cofactor evidence="8">
        <name>Mg(2+)</name>
        <dbReference type="ChEBI" id="CHEBI:18420"/>
    </cofactor>
</comment>
<dbReference type="InterPro" id="IPR025877">
    <property type="entry name" value="MobA-like_NTP_Trfase"/>
</dbReference>
<feature type="binding site" evidence="8">
    <location>
        <position position="37"/>
    </location>
    <ligand>
        <name>GTP</name>
        <dbReference type="ChEBI" id="CHEBI:37565"/>
    </ligand>
</feature>
<name>A0A1I0WFK0_9CLOT</name>
<dbReference type="EMBL" id="FOKI01000005">
    <property type="protein sequence ID" value="SFA86726.1"/>
    <property type="molecule type" value="Genomic_DNA"/>
</dbReference>
<dbReference type="CDD" id="cd02503">
    <property type="entry name" value="MobA"/>
    <property type="match status" value="1"/>
</dbReference>
<comment type="domain">
    <text evidence="8">The N-terminal domain determines nucleotide recognition and specific binding, while the C-terminal domain determines the specific binding to the target protein.</text>
</comment>
<feature type="binding site" evidence="8">
    <location>
        <position position="82"/>
    </location>
    <ligand>
        <name>GTP</name>
        <dbReference type="ChEBI" id="CHEBI:37565"/>
    </ligand>
</feature>
<evidence type="ECO:0000259" key="9">
    <source>
        <dbReference type="Pfam" id="PF12804"/>
    </source>
</evidence>
<evidence type="ECO:0000256" key="2">
    <source>
        <dbReference type="ARBA" id="ARBA00022679"/>
    </source>
</evidence>
<feature type="binding site" evidence="8">
    <location>
        <position position="111"/>
    </location>
    <ligand>
        <name>GTP</name>
        <dbReference type="ChEBI" id="CHEBI:37565"/>
    </ligand>
</feature>
<dbReference type="EC" id="2.7.7.77" evidence="8"/>
<evidence type="ECO:0000256" key="1">
    <source>
        <dbReference type="ARBA" id="ARBA00022490"/>
    </source>
</evidence>
<feature type="binding site" evidence="8">
    <location>
        <position position="111"/>
    </location>
    <ligand>
        <name>Mg(2+)</name>
        <dbReference type="ChEBI" id="CHEBI:18420"/>
    </ligand>
</feature>
<dbReference type="HAMAP" id="MF_00316">
    <property type="entry name" value="MobA"/>
    <property type="match status" value="1"/>
</dbReference>
<dbReference type="GO" id="GO:0006777">
    <property type="term" value="P:Mo-molybdopterin cofactor biosynthetic process"/>
    <property type="evidence" value="ECO:0007669"/>
    <property type="project" value="UniProtKB-KW"/>
</dbReference>
<evidence type="ECO:0000256" key="6">
    <source>
        <dbReference type="ARBA" id="ARBA00023134"/>
    </source>
</evidence>
<dbReference type="RefSeq" id="WP_242948309.1">
    <property type="nucleotide sequence ID" value="NZ_FOKI01000005.1"/>
</dbReference>
<accession>A0A1I0WFK0</accession>
<feature type="binding site" evidence="8">
    <location>
        <begin position="25"/>
        <end position="27"/>
    </location>
    <ligand>
        <name>GTP</name>
        <dbReference type="ChEBI" id="CHEBI:37565"/>
    </ligand>
</feature>
<evidence type="ECO:0000256" key="3">
    <source>
        <dbReference type="ARBA" id="ARBA00022723"/>
    </source>
</evidence>
<dbReference type="Gene3D" id="3.90.550.10">
    <property type="entry name" value="Spore Coat Polysaccharide Biosynthesis Protein SpsA, Chain A"/>
    <property type="match status" value="1"/>
</dbReference>
<evidence type="ECO:0000256" key="4">
    <source>
        <dbReference type="ARBA" id="ARBA00022741"/>
    </source>
</evidence>
<evidence type="ECO:0000256" key="7">
    <source>
        <dbReference type="ARBA" id="ARBA00023150"/>
    </source>
</evidence>
<evidence type="ECO:0000313" key="10">
    <source>
        <dbReference type="EMBL" id="SFA86726.1"/>
    </source>
</evidence>
<dbReference type="Pfam" id="PF12804">
    <property type="entry name" value="NTP_transf_3"/>
    <property type="match status" value="1"/>
</dbReference>
<keyword evidence="1 8" id="KW-0963">Cytoplasm</keyword>
<gene>
    <name evidence="8" type="primary">mobA</name>
    <name evidence="10" type="ORF">SAMN04488528_10056</name>
</gene>
<reference evidence="10 11" key="1">
    <citation type="submission" date="2016-10" db="EMBL/GenBank/DDBJ databases">
        <authorList>
            <person name="de Groot N.N."/>
        </authorList>
    </citation>
    <scope>NUCLEOTIDE SEQUENCE [LARGE SCALE GENOMIC DNA]</scope>
    <source>
        <strain evidence="10 11">DSM 12271</strain>
    </source>
</reference>
<keyword evidence="3 8" id="KW-0479">Metal-binding</keyword>
<dbReference type="GO" id="GO:0046872">
    <property type="term" value="F:metal ion binding"/>
    <property type="evidence" value="ECO:0007669"/>
    <property type="project" value="UniProtKB-KW"/>
</dbReference>
<keyword evidence="7 8" id="KW-0501">Molybdenum cofactor biosynthesis</keyword>
<dbReference type="GO" id="GO:0061603">
    <property type="term" value="F:molybdenum cofactor guanylyltransferase activity"/>
    <property type="evidence" value="ECO:0007669"/>
    <property type="project" value="UniProtKB-EC"/>
</dbReference>
<dbReference type="GO" id="GO:0005737">
    <property type="term" value="C:cytoplasm"/>
    <property type="evidence" value="ECO:0007669"/>
    <property type="project" value="UniProtKB-SubCell"/>
</dbReference>
<keyword evidence="2 8" id="KW-0808">Transferase</keyword>
<keyword evidence="11" id="KW-1185">Reference proteome</keyword>
<dbReference type="InterPro" id="IPR013482">
    <property type="entry name" value="Molybde_CF_guanTrfase"/>
</dbReference>
<keyword evidence="6 8" id="KW-0342">GTP-binding</keyword>
<evidence type="ECO:0000256" key="5">
    <source>
        <dbReference type="ARBA" id="ARBA00022842"/>
    </source>
</evidence>
<keyword evidence="4 8" id="KW-0547">Nucleotide-binding</keyword>
<comment type="caution">
    <text evidence="8">Lacks conserved residue(s) required for the propagation of feature annotation.</text>
</comment>
<dbReference type="AlphaFoldDB" id="A0A1I0WFK0"/>
<dbReference type="InterPro" id="IPR029044">
    <property type="entry name" value="Nucleotide-diphossugar_trans"/>
</dbReference>
<dbReference type="SUPFAM" id="SSF53448">
    <property type="entry name" value="Nucleotide-diphospho-sugar transferases"/>
    <property type="match status" value="1"/>
</dbReference>
<comment type="similarity">
    <text evidence="8">Belongs to the MobA family.</text>
</comment>
<sequence length="224" mass="26161">MIKNKNMDLKEDTRFNEIAQTAIILAGGKSSRMGFDKQFLEINNRRILDVLCDKLKEEFREIIIVTNKPEFYKSMSYRVVCDEIKESGPLGGIHIGLKTSSSKFSYFIACDMPNINLNYIRAMKKNIIELNKDACITKRKNGNIEPFNAFYSKSIIEHIEKQLLDNKRAIKYLIDTINAVYIDEEYAEKFNSTLDMFVNLNTKEDVSSYAKAHERIRLVYKWRK</sequence>
<comment type="function">
    <text evidence="8">Transfers a GMP moiety from GTP to Mo-molybdopterin (Mo-MPT) cofactor (Moco or molybdenum cofactor) to form Mo-molybdopterin guanine dinucleotide (Mo-MGD) cofactor.</text>
</comment>
<evidence type="ECO:0000256" key="8">
    <source>
        <dbReference type="HAMAP-Rule" id="MF_00316"/>
    </source>
</evidence>
<dbReference type="PANTHER" id="PTHR19136">
    <property type="entry name" value="MOLYBDENUM COFACTOR GUANYLYLTRANSFERASE"/>
    <property type="match status" value="1"/>
</dbReference>
<comment type="catalytic activity">
    <reaction evidence="8">
        <text>Mo-molybdopterin + GTP + H(+) = Mo-molybdopterin guanine dinucleotide + diphosphate</text>
        <dbReference type="Rhea" id="RHEA:34243"/>
        <dbReference type="ChEBI" id="CHEBI:15378"/>
        <dbReference type="ChEBI" id="CHEBI:33019"/>
        <dbReference type="ChEBI" id="CHEBI:37565"/>
        <dbReference type="ChEBI" id="CHEBI:71302"/>
        <dbReference type="ChEBI" id="CHEBI:71310"/>
        <dbReference type="EC" id="2.7.7.77"/>
    </reaction>
</comment>
<comment type="subcellular location">
    <subcellularLocation>
        <location evidence="8">Cytoplasm</location>
    </subcellularLocation>
</comment>
<evidence type="ECO:0000313" key="11">
    <source>
        <dbReference type="Proteomes" id="UP000198619"/>
    </source>
</evidence>
<organism evidence="10 11">
    <name type="scientific">Clostridium frigidicarnis</name>
    <dbReference type="NCBI Taxonomy" id="84698"/>
    <lineage>
        <taxon>Bacteria</taxon>
        <taxon>Bacillati</taxon>
        <taxon>Bacillota</taxon>
        <taxon>Clostridia</taxon>
        <taxon>Eubacteriales</taxon>
        <taxon>Clostridiaceae</taxon>
        <taxon>Clostridium</taxon>
    </lineage>
</organism>
<proteinExistence type="inferred from homology"/>
<protein>
    <recommendedName>
        <fullName evidence="8">Probable molybdenum cofactor guanylyltransferase</fullName>
        <shortName evidence="8">MoCo guanylyltransferase</shortName>
        <ecNumber evidence="8">2.7.7.77</ecNumber>
    </recommendedName>
    <alternativeName>
        <fullName evidence="8">GTP:molybdopterin guanylyltransferase</fullName>
    </alternativeName>
    <alternativeName>
        <fullName evidence="8">Mo-MPT guanylyltransferase</fullName>
    </alternativeName>
    <alternativeName>
        <fullName evidence="8">Molybdopterin guanylyltransferase</fullName>
    </alternativeName>
    <alternativeName>
        <fullName evidence="8">Molybdopterin-guanine dinucleotide synthase</fullName>
        <shortName evidence="8">MGD synthase</shortName>
    </alternativeName>
</protein>
<feature type="domain" description="MobA-like NTP transferase" evidence="9">
    <location>
        <begin position="22"/>
        <end position="167"/>
    </location>
</feature>
<keyword evidence="10" id="KW-0548">Nucleotidyltransferase</keyword>
<dbReference type="GO" id="GO:0005525">
    <property type="term" value="F:GTP binding"/>
    <property type="evidence" value="ECO:0007669"/>
    <property type="project" value="UniProtKB-UniRule"/>
</dbReference>
<dbReference type="Proteomes" id="UP000198619">
    <property type="component" value="Unassembled WGS sequence"/>
</dbReference>
<dbReference type="PANTHER" id="PTHR19136:SF81">
    <property type="entry name" value="MOLYBDENUM COFACTOR GUANYLYLTRANSFERASE"/>
    <property type="match status" value="1"/>
</dbReference>